<protein>
    <submittedName>
        <fullName evidence="1">Os08g0532850 protein</fullName>
    </submittedName>
</protein>
<accession>A0A0P0XI00</accession>
<dbReference type="PaxDb" id="39947-A0A0P0XI00"/>
<gene>
    <name evidence="1" type="ordered locus">Os08g0532850</name>
    <name evidence="1" type="ORF">OSNPB_080532850</name>
</gene>
<evidence type="ECO:0000313" key="1">
    <source>
        <dbReference type="EMBL" id="BAT06415.1"/>
    </source>
</evidence>
<organism evidence="1 2">
    <name type="scientific">Oryza sativa subsp. japonica</name>
    <name type="common">Rice</name>
    <dbReference type="NCBI Taxonomy" id="39947"/>
    <lineage>
        <taxon>Eukaryota</taxon>
        <taxon>Viridiplantae</taxon>
        <taxon>Streptophyta</taxon>
        <taxon>Embryophyta</taxon>
        <taxon>Tracheophyta</taxon>
        <taxon>Spermatophyta</taxon>
        <taxon>Magnoliopsida</taxon>
        <taxon>Liliopsida</taxon>
        <taxon>Poales</taxon>
        <taxon>Poaceae</taxon>
        <taxon>BOP clade</taxon>
        <taxon>Oryzoideae</taxon>
        <taxon>Oryzeae</taxon>
        <taxon>Oryzinae</taxon>
        <taxon>Oryza</taxon>
        <taxon>Oryza sativa</taxon>
    </lineage>
</organism>
<dbReference type="EMBL" id="AP014964">
    <property type="protein sequence ID" value="BAT06415.1"/>
    <property type="molecule type" value="Genomic_DNA"/>
</dbReference>
<sequence>MAGVGWDGWEFRADQTPVHRVIGTLPSEFMLNFLFVTAVFVTLNESFCTFAAAANAKLVEVLGQKNRSVTEFQAWVVGGSTAGEEAPNACCPVDILCDINQI</sequence>
<name>A0A0P0XI00_ORYSJ</name>
<dbReference type="InParanoid" id="A0A0P0XI00"/>
<keyword evidence="2" id="KW-1185">Reference proteome</keyword>
<reference evidence="1 2" key="2">
    <citation type="journal article" date="2013" name="Plant Cell Physiol.">
        <title>Rice Annotation Project Database (RAP-DB): an integrative and interactive database for rice genomics.</title>
        <authorList>
            <person name="Sakai H."/>
            <person name="Lee S.S."/>
            <person name="Tanaka T."/>
            <person name="Numa H."/>
            <person name="Kim J."/>
            <person name="Kawahara Y."/>
            <person name="Wakimoto H."/>
            <person name="Yang C.C."/>
            <person name="Iwamoto M."/>
            <person name="Abe T."/>
            <person name="Yamada Y."/>
            <person name="Muto A."/>
            <person name="Inokuchi H."/>
            <person name="Ikemura T."/>
            <person name="Matsumoto T."/>
            <person name="Sasaki T."/>
            <person name="Itoh T."/>
        </authorList>
    </citation>
    <scope>NUCLEOTIDE SEQUENCE [LARGE SCALE GENOMIC DNA]</scope>
    <source>
        <strain evidence="2">cv. Nipponbare</strain>
    </source>
</reference>
<reference evidence="2" key="1">
    <citation type="journal article" date="2005" name="Nature">
        <title>The map-based sequence of the rice genome.</title>
        <authorList>
            <consortium name="International rice genome sequencing project (IRGSP)"/>
            <person name="Matsumoto T."/>
            <person name="Wu J."/>
            <person name="Kanamori H."/>
            <person name="Katayose Y."/>
            <person name="Fujisawa M."/>
            <person name="Namiki N."/>
            <person name="Mizuno H."/>
            <person name="Yamamoto K."/>
            <person name="Antonio B.A."/>
            <person name="Baba T."/>
            <person name="Sakata K."/>
            <person name="Nagamura Y."/>
            <person name="Aoki H."/>
            <person name="Arikawa K."/>
            <person name="Arita K."/>
            <person name="Bito T."/>
            <person name="Chiden Y."/>
            <person name="Fujitsuka N."/>
            <person name="Fukunaka R."/>
            <person name="Hamada M."/>
            <person name="Harada C."/>
            <person name="Hayashi A."/>
            <person name="Hijishita S."/>
            <person name="Honda M."/>
            <person name="Hosokawa S."/>
            <person name="Ichikawa Y."/>
            <person name="Idonuma A."/>
            <person name="Iijima M."/>
            <person name="Ikeda M."/>
            <person name="Ikeno M."/>
            <person name="Ito K."/>
            <person name="Ito S."/>
            <person name="Ito T."/>
            <person name="Ito Y."/>
            <person name="Ito Y."/>
            <person name="Iwabuchi A."/>
            <person name="Kamiya K."/>
            <person name="Karasawa W."/>
            <person name="Kurita K."/>
            <person name="Katagiri S."/>
            <person name="Kikuta A."/>
            <person name="Kobayashi H."/>
            <person name="Kobayashi N."/>
            <person name="Machita K."/>
            <person name="Maehara T."/>
            <person name="Masukawa M."/>
            <person name="Mizubayashi T."/>
            <person name="Mukai Y."/>
            <person name="Nagasaki H."/>
            <person name="Nagata Y."/>
            <person name="Naito S."/>
            <person name="Nakashima M."/>
            <person name="Nakama Y."/>
            <person name="Nakamichi Y."/>
            <person name="Nakamura M."/>
            <person name="Meguro A."/>
            <person name="Negishi M."/>
            <person name="Ohta I."/>
            <person name="Ohta T."/>
            <person name="Okamoto M."/>
            <person name="Ono N."/>
            <person name="Saji S."/>
            <person name="Sakaguchi M."/>
            <person name="Sakai K."/>
            <person name="Shibata M."/>
            <person name="Shimokawa T."/>
            <person name="Song J."/>
            <person name="Takazaki Y."/>
            <person name="Terasawa K."/>
            <person name="Tsugane M."/>
            <person name="Tsuji K."/>
            <person name="Ueda S."/>
            <person name="Waki K."/>
            <person name="Yamagata H."/>
            <person name="Yamamoto M."/>
            <person name="Yamamoto S."/>
            <person name="Yamane H."/>
            <person name="Yoshiki S."/>
            <person name="Yoshihara R."/>
            <person name="Yukawa K."/>
            <person name="Zhong H."/>
            <person name="Yano M."/>
            <person name="Yuan Q."/>
            <person name="Ouyang S."/>
            <person name="Liu J."/>
            <person name="Jones K.M."/>
            <person name="Gansberger K."/>
            <person name="Moffat K."/>
            <person name="Hill J."/>
            <person name="Bera J."/>
            <person name="Fadrosh D."/>
            <person name="Jin S."/>
            <person name="Johri S."/>
            <person name="Kim M."/>
            <person name="Overton L."/>
            <person name="Reardon M."/>
            <person name="Tsitrin T."/>
            <person name="Vuong H."/>
            <person name="Weaver B."/>
            <person name="Ciecko A."/>
            <person name="Tallon L."/>
            <person name="Jackson J."/>
            <person name="Pai G."/>
            <person name="Aken S.V."/>
            <person name="Utterback T."/>
            <person name="Reidmuller S."/>
            <person name="Feldblyum T."/>
            <person name="Hsiao J."/>
            <person name="Zismann V."/>
            <person name="Iobst S."/>
            <person name="de Vazeille A.R."/>
            <person name="Buell C.R."/>
            <person name="Ying K."/>
            <person name="Li Y."/>
            <person name="Lu T."/>
            <person name="Huang Y."/>
            <person name="Zhao Q."/>
            <person name="Feng Q."/>
            <person name="Zhang L."/>
            <person name="Zhu J."/>
            <person name="Weng Q."/>
            <person name="Mu J."/>
            <person name="Lu Y."/>
            <person name="Fan D."/>
            <person name="Liu Y."/>
            <person name="Guan J."/>
            <person name="Zhang Y."/>
            <person name="Yu S."/>
            <person name="Liu X."/>
            <person name="Zhang Y."/>
            <person name="Hong G."/>
            <person name="Han B."/>
            <person name="Choisne N."/>
            <person name="Demange N."/>
            <person name="Orjeda G."/>
            <person name="Samain S."/>
            <person name="Cattolico L."/>
            <person name="Pelletier E."/>
            <person name="Couloux A."/>
            <person name="Segurens B."/>
            <person name="Wincker P."/>
            <person name="D'Hont A."/>
            <person name="Scarpelli C."/>
            <person name="Weissenbach J."/>
            <person name="Salanoubat M."/>
            <person name="Quetier F."/>
            <person name="Yu Y."/>
            <person name="Kim H.R."/>
            <person name="Rambo T."/>
            <person name="Currie J."/>
            <person name="Collura K."/>
            <person name="Luo M."/>
            <person name="Yang T."/>
            <person name="Ammiraju J.S.S."/>
            <person name="Engler F."/>
            <person name="Soderlund C."/>
            <person name="Wing R.A."/>
            <person name="Palmer L.E."/>
            <person name="de la Bastide M."/>
            <person name="Spiegel L."/>
            <person name="Nascimento L."/>
            <person name="Zutavern T."/>
            <person name="O'Shaughnessy A."/>
            <person name="Dike S."/>
            <person name="Dedhia N."/>
            <person name="Preston R."/>
            <person name="Balija V."/>
            <person name="McCombie W.R."/>
            <person name="Chow T."/>
            <person name="Chen H."/>
            <person name="Chung M."/>
            <person name="Chen C."/>
            <person name="Shaw J."/>
            <person name="Wu H."/>
            <person name="Hsiao K."/>
            <person name="Chao Y."/>
            <person name="Chu M."/>
            <person name="Cheng C."/>
            <person name="Hour A."/>
            <person name="Lee P."/>
            <person name="Lin S."/>
            <person name="Lin Y."/>
            <person name="Liou J."/>
            <person name="Liu S."/>
            <person name="Hsing Y."/>
            <person name="Raghuvanshi S."/>
            <person name="Mohanty A."/>
            <person name="Bharti A.K."/>
            <person name="Gaur A."/>
            <person name="Gupta V."/>
            <person name="Kumar D."/>
            <person name="Ravi V."/>
            <person name="Vij S."/>
            <person name="Kapur A."/>
            <person name="Khurana P."/>
            <person name="Khurana P."/>
            <person name="Khurana J.P."/>
            <person name="Tyagi A.K."/>
            <person name="Gaikwad K."/>
            <person name="Singh A."/>
            <person name="Dalal V."/>
            <person name="Srivastava S."/>
            <person name="Dixit A."/>
            <person name="Pal A.K."/>
            <person name="Ghazi I.A."/>
            <person name="Yadav M."/>
            <person name="Pandit A."/>
            <person name="Bhargava A."/>
            <person name="Sureshbabu K."/>
            <person name="Batra K."/>
            <person name="Sharma T.R."/>
            <person name="Mohapatra T."/>
            <person name="Singh N.K."/>
            <person name="Messing J."/>
            <person name="Nelson A.B."/>
            <person name="Fuks G."/>
            <person name="Kavchok S."/>
            <person name="Keizer G."/>
            <person name="Linton E."/>
            <person name="Llaca V."/>
            <person name="Song R."/>
            <person name="Tanyolac B."/>
            <person name="Young S."/>
            <person name="Ho-Il K."/>
            <person name="Hahn J.H."/>
            <person name="Sangsakoo G."/>
            <person name="Vanavichit A."/>
            <person name="de Mattos Luiz.A.T."/>
            <person name="Zimmer P.D."/>
            <person name="Malone G."/>
            <person name="Dellagostin O."/>
            <person name="de Oliveira A.C."/>
            <person name="Bevan M."/>
            <person name="Bancroft I."/>
            <person name="Minx P."/>
            <person name="Cordum H."/>
            <person name="Wilson R."/>
            <person name="Cheng Z."/>
            <person name="Jin W."/>
            <person name="Jiang J."/>
            <person name="Leong S.A."/>
            <person name="Iwama H."/>
            <person name="Gojobori T."/>
            <person name="Itoh T."/>
            <person name="Niimura Y."/>
            <person name="Fujii Y."/>
            <person name="Habara T."/>
            <person name="Sakai H."/>
            <person name="Sato Y."/>
            <person name="Wilson G."/>
            <person name="Kumar K."/>
            <person name="McCouch S."/>
            <person name="Juretic N."/>
            <person name="Hoen D."/>
            <person name="Wright S."/>
            <person name="Bruskiewich R."/>
            <person name="Bureau T."/>
            <person name="Miyao A."/>
            <person name="Hirochika H."/>
            <person name="Nishikawa T."/>
            <person name="Kadowaki K."/>
            <person name="Sugiura M."/>
            <person name="Burr B."/>
            <person name="Sasaki T."/>
        </authorList>
    </citation>
    <scope>NUCLEOTIDE SEQUENCE [LARGE SCALE GENOMIC DNA]</scope>
    <source>
        <strain evidence="2">cv. Nipponbare</strain>
    </source>
</reference>
<proteinExistence type="predicted"/>
<reference evidence="1 2" key="3">
    <citation type="journal article" date="2013" name="Rice">
        <title>Improvement of the Oryza sativa Nipponbare reference genome using next generation sequence and optical map data.</title>
        <authorList>
            <person name="Kawahara Y."/>
            <person name="de la Bastide M."/>
            <person name="Hamilton J.P."/>
            <person name="Kanamori H."/>
            <person name="McCombie W.R."/>
            <person name="Ouyang S."/>
            <person name="Schwartz D.C."/>
            <person name="Tanaka T."/>
            <person name="Wu J."/>
            <person name="Zhou S."/>
            <person name="Childs K.L."/>
            <person name="Davidson R.M."/>
            <person name="Lin H."/>
            <person name="Quesada-Ocampo L."/>
            <person name="Vaillancourt B."/>
            <person name="Sakai H."/>
            <person name="Lee S.S."/>
            <person name="Kim J."/>
            <person name="Numa H."/>
            <person name="Itoh T."/>
            <person name="Buell C.R."/>
            <person name="Matsumoto T."/>
        </authorList>
    </citation>
    <scope>NUCLEOTIDE SEQUENCE [LARGE SCALE GENOMIC DNA]</scope>
    <source>
        <strain evidence="2">cv. Nipponbare</strain>
    </source>
</reference>
<evidence type="ECO:0000313" key="2">
    <source>
        <dbReference type="Proteomes" id="UP000059680"/>
    </source>
</evidence>
<dbReference type="Proteomes" id="UP000059680">
    <property type="component" value="Chromosome 8"/>
</dbReference>
<dbReference type="AlphaFoldDB" id="A0A0P0XI00"/>